<dbReference type="InterPro" id="IPR002867">
    <property type="entry name" value="IBR_dom"/>
</dbReference>
<keyword evidence="4" id="KW-0479">Metal-binding</keyword>
<dbReference type="PROSITE" id="PS51873">
    <property type="entry name" value="TRIAD"/>
    <property type="match status" value="1"/>
</dbReference>
<evidence type="ECO:0000256" key="10">
    <source>
        <dbReference type="SAM" id="MobiDB-lite"/>
    </source>
</evidence>
<keyword evidence="3" id="KW-0808">Transferase</keyword>
<gene>
    <name evidence="12" type="ORF">KHLLAP_LOCUS1659</name>
</gene>
<keyword evidence="8" id="KW-0862">Zinc</keyword>
<evidence type="ECO:0000256" key="7">
    <source>
        <dbReference type="ARBA" id="ARBA00022786"/>
    </source>
</evidence>
<dbReference type="EC" id="2.3.2.31" evidence="2"/>
<evidence type="ECO:0000256" key="3">
    <source>
        <dbReference type="ARBA" id="ARBA00022679"/>
    </source>
</evidence>
<comment type="caution">
    <text evidence="12">The sequence shown here is derived from an EMBL/GenBank/DDBJ whole genome shotgun (WGS) entry which is preliminary data.</text>
</comment>
<feature type="region of interest" description="Disordered" evidence="10">
    <location>
        <begin position="1"/>
        <end position="34"/>
    </location>
</feature>
<evidence type="ECO:0000313" key="12">
    <source>
        <dbReference type="EMBL" id="CAJ2501191.1"/>
    </source>
</evidence>
<keyword evidence="6" id="KW-0863">Zinc-finger</keyword>
<proteinExistence type="predicted"/>
<name>A0AAI8VB84_9PEZI</name>
<dbReference type="InterPro" id="IPR031127">
    <property type="entry name" value="E3_UB_ligase_RBR"/>
</dbReference>
<keyword evidence="7" id="KW-0833">Ubl conjugation pathway</keyword>
<comment type="catalytic activity">
    <reaction evidence="1">
        <text>[E2 ubiquitin-conjugating enzyme]-S-ubiquitinyl-L-cysteine + [acceptor protein]-L-lysine = [E2 ubiquitin-conjugating enzyme]-L-cysteine + [acceptor protein]-N(6)-ubiquitinyl-L-lysine.</text>
        <dbReference type="EC" id="2.3.2.31"/>
    </reaction>
</comment>
<keyword evidence="9" id="KW-0175">Coiled coil</keyword>
<dbReference type="PANTHER" id="PTHR11685">
    <property type="entry name" value="RBR FAMILY RING FINGER AND IBR DOMAIN-CONTAINING"/>
    <property type="match status" value="1"/>
</dbReference>
<dbReference type="Pfam" id="PF01485">
    <property type="entry name" value="IBR"/>
    <property type="match status" value="2"/>
</dbReference>
<evidence type="ECO:0000313" key="13">
    <source>
        <dbReference type="Proteomes" id="UP001295740"/>
    </source>
</evidence>
<dbReference type="CDD" id="cd22584">
    <property type="entry name" value="Rcat_RBR_unk"/>
    <property type="match status" value="1"/>
</dbReference>
<feature type="compositionally biased region" description="Basic and acidic residues" evidence="10">
    <location>
        <begin position="96"/>
        <end position="122"/>
    </location>
</feature>
<dbReference type="Gene3D" id="1.20.120.1750">
    <property type="match status" value="1"/>
</dbReference>
<evidence type="ECO:0000259" key="11">
    <source>
        <dbReference type="PROSITE" id="PS51873"/>
    </source>
</evidence>
<evidence type="ECO:0000256" key="9">
    <source>
        <dbReference type="SAM" id="Coils"/>
    </source>
</evidence>
<evidence type="ECO:0000256" key="8">
    <source>
        <dbReference type="ARBA" id="ARBA00022833"/>
    </source>
</evidence>
<dbReference type="Proteomes" id="UP001295740">
    <property type="component" value="Unassembled WGS sequence"/>
</dbReference>
<feature type="coiled-coil region" evidence="9">
    <location>
        <begin position="451"/>
        <end position="512"/>
    </location>
</feature>
<evidence type="ECO:0000256" key="5">
    <source>
        <dbReference type="ARBA" id="ARBA00022737"/>
    </source>
</evidence>
<feature type="domain" description="RING-type" evidence="11">
    <location>
        <begin position="239"/>
        <end position="432"/>
    </location>
</feature>
<evidence type="ECO:0000256" key="4">
    <source>
        <dbReference type="ARBA" id="ARBA00022723"/>
    </source>
</evidence>
<keyword evidence="13" id="KW-1185">Reference proteome</keyword>
<protein>
    <recommendedName>
        <fullName evidence="2">RBR-type E3 ubiquitin transferase</fullName>
        <ecNumber evidence="2">2.3.2.31</ecNumber>
    </recommendedName>
</protein>
<dbReference type="EMBL" id="CAUWAG010000003">
    <property type="protein sequence ID" value="CAJ2501191.1"/>
    <property type="molecule type" value="Genomic_DNA"/>
</dbReference>
<accession>A0AAI8VB84</accession>
<dbReference type="GO" id="GO:0061630">
    <property type="term" value="F:ubiquitin protein ligase activity"/>
    <property type="evidence" value="ECO:0007669"/>
    <property type="project" value="UniProtKB-EC"/>
</dbReference>
<feature type="region of interest" description="Disordered" evidence="10">
    <location>
        <begin position="92"/>
        <end position="122"/>
    </location>
</feature>
<organism evidence="12 13">
    <name type="scientific">Anthostomella pinea</name>
    <dbReference type="NCBI Taxonomy" id="933095"/>
    <lineage>
        <taxon>Eukaryota</taxon>
        <taxon>Fungi</taxon>
        <taxon>Dikarya</taxon>
        <taxon>Ascomycota</taxon>
        <taxon>Pezizomycotina</taxon>
        <taxon>Sordariomycetes</taxon>
        <taxon>Xylariomycetidae</taxon>
        <taxon>Xylariales</taxon>
        <taxon>Xylariaceae</taxon>
        <taxon>Anthostomella</taxon>
    </lineage>
</organism>
<dbReference type="AlphaFoldDB" id="A0AAI8VB84"/>
<evidence type="ECO:0000256" key="6">
    <source>
        <dbReference type="ARBA" id="ARBA00022771"/>
    </source>
</evidence>
<dbReference type="GO" id="GO:0016567">
    <property type="term" value="P:protein ubiquitination"/>
    <property type="evidence" value="ECO:0007669"/>
    <property type="project" value="InterPro"/>
</dbReference>
<dbReference type="GO" id="GO:0008270">
    <property type="term" value="F:zinc ion binding"/>
    <property type="evidence" value="ECO:0007669"/>
    <property type="project" value="UniProtKB-KW"/>
</dbReference>
<dbReference type="InterPro" id="IPR044066">
    <property type="entry name" value="TRIAD_supradom"/>
</dbReference>
<dbReference type="SUPFAM" id="SSF57850">
    <property type="entry name" value="RING/U-box"/>
    <property type="match status" value="1"/>
</dbReference>
<evidence type="ECO:0000256" key="1">
    <source>
        <dbReference type="ARBA" id="ARBA00001798"/>
    </source>
</evidence>
<sequence length="716" mass="81583">MSTANPISSIAEESSEAPTQQDGGDGNVTPKWKGKGKAVILESKDASAPAPALALASSILASDDESYIITKIIQESIDKVKARIAEEAEALEAEAGAEKRRQDEEVRKGIAEGKQGERSDRLVEEKITEESIDHIPPSPNDDPYGYAMSKSILRTDPLGLLTAEPSGRSKKRSLMTLFRRLNVSGVKAESSAAGSTRHKFHVFSTSLDGTAYGARKRLVVTKKSTADNNSSLPFSVHELEVECVSCLDDFHPSTMVQAPCHSYCSPCFRRLVASVCHNEQHWPPKCCLNTLPASLILPHLDNALKTTYRAREVEWDTPVDKRVYCSRPDCSLFVPPGGPPSHKARGVARCSDGHWTCVRCRAPQHDGDACPLDRDLQRTSALAEEEGWKQCYGCGALVEHRDACQHMTCRCGTQFCYVCGARWRTCACTMEQLAALKTDVAGRRRARMEREEREEAEIREALRLVAEFEREEELKAELLRQVQGRVEEERRRRELEERIRREGERRREAEARWKEVRGVLEGVHERQRILVRENHEREEMDLLSRNTTALEALREKKTRDREALLATSESKVNKRETALRNEYAARVAEERRIEEHYHTQLKTYWTGKIDGEAKAEAGLRKLRRRMDRGFQEWKKWSDHELSNYRYRREEERAIQEELMQEAERQLEDSAQGEKDEFIKRRAAELRWTALDDVTIPDVVLDVLDTQQEYRVPGAFA</sequence>
<reference evidence="12" key="1">
    <citation type="submission" date="2023-10" db="EMBL/GenBank/DDBJ databases">
        <authorList>
            <person name="Hackl T."/>
        </authorList>
    </citation>
    <scope>NUCLEOTIDE SEQUENCE</scope>
</reference>
<evidence type="ECO:0000256" key="2">
    <source>
        <dbReference type="ARBA" id="ARBA00012251"/>
    </source>
</evidence>
<keyword evidence="5" id="KW-0677">Repeat</keyword>